<dbReference type="Proteomes" id="UP000738376">
    <property type="component" value="Unassembled WGS sequence"/>
</dbReference>
<evidence type="ECO:0000313" key="2">
    <source>
        <dbReference type="Proteomes" id="UP000738376"/>
    </source>
</evidence>
<organism evidence="1 2">
    <name type="scientific">Pseudanabaena yagii GIHE-NHR1</name>
    <dbReference type="NCBI Taxonomy" id="2722753"/>
    <lineage>
        <taxon>Bacteria</taxon>
        <taxon>Bacillati</taxon>
        <taxon>Cyanobacteriota</taxon>
        <taxon>Cyanophyceae</taxon>
        <taxon>Pseudanabaenales</taxon>
        <taxon>Pseudanabaenaceae</taxon>
        <taxon>Pseudanabaena</taxon>
        <taxon>Pseudanabaena yagii</taxon>
    </lineage>
</organism>
<dbReference type="RefSeq" id="WP_169365443.1">
    <property type="nucleotide sequence ID" value="NZ_JAAVJL010000003.1"/>
</dbReference>
<accession>A0ABX1LZV0</accession>
<evidence type="ECO:0000313" key="1">
    <source>
        <dbReference type="EMBL" id="NMF60495.1"/>
    </source>
</evidence>
<dbReference type="EMBL" id="JAAVJL010000003">
    <property type="protein sequence ID" value="NMF60495.1"/>
    <property type="molecule type" value="Genomic_DNA"/>
</dbReference>
<evidence type="ECO:0008006" key="3">
    <source>
        <dbReference type="Google" id="ProtNLM"/>
    </source>
</evidence>
<comment type="caution">
    <text evidence="1">The sequence shown here is derived from an EMBL/GenBank/DDBJ whole genome shotgun (WGS) entry which is preliminary data.</text>
</comment>
<protein>
    <recommendedName>
        <fullName evidence="3">Spore coat protein U domain-containing protein</fullName>
    </recommendedName>
</protein>
<gene>
    <name evidence="1" type="ORF">HC246_21300</name>
</gene>
<name>A0ABX1LZV0_9CYAN</name>
<proteinExistence type="predicted"/>
<keyword evidence="2" id="KW-1185">Reference proteome</keyword>
<sequence>MNIFLKKYLSLGCFGIAITLLPEIAPDIAQADNVYANLPTLNSIVFVSSRGTSGTAIPLTANAALALTSVGNVNVKSNTYLGFKVEVESTNNGLLKHSSGAGMAYNLNYNNADKGQITSKTVVEDNSALITGCAGDTGCDRDVKISITQSEIQSKPAGLYSDTLTFTLTNK</sequence>
<reference evidence="1 2" key="1">
    <citation type="submission" date="2020-03" db="EMBL/GenBank/DDBJ databases">
        <title>Draft Genome Sequence of 2-Methylisoborneol Producing Pseudanabaena yagii Strain GIHE-NHR1 Isolated from North Han River in South Korea.</title>
        <authorList>
            <person name="Jeong J."/>
        </authorList>
    </citation>
    <scope>NUCLEOTIDE SEQUENCE [LARGE SCALE GENOMIC DNA]</scope>
    <source>
        <strain evidence="1 2">GIHE-NHR1</strain>
    </source>
</reference>